<comment type="caution">
    <text evidence="1">The sequence shown here is derived from an EMBL/GenBank/DDBJ whole genome shotgun (WGS) entry which is preliminary data.</text>
</comment>
<dbReference type="EMBL" id="AHCD03000044">
    <property type="protein sequence ID" value="KAF7781817.1"/>
    <property type="molecule type" value="Genomic_DNA"/>
</dbReference>
<evidence type="ECO:0000313" key="1">
    <source>
        <dbReference type="EMBL" id="KAF7781817.1"/>
    </source>
</evidence>
<dbReference type="GeneID" id="61360680"/>
<name>A0A8T0C3C0_9GAMM</name>
<protein>
    <submittedName>
        <fullName evidence="1">Uncharacterized protein</fullName>
    </submittedName>
</protein>
<proteinExistence type="predicted"/>
<dbReference type="Proteomes" id="UP000016480">
    <property type="component" value="Unassembled WGS sequence"/>
</dbReference>
<evidence type="ECO:0000313" key="2">
    <source>
        <dbReference type="Proteomes" id="UP000016480"/>
    </source>
</evidence>
<dbReference type="OrthoDB" id="6316073at2"/>
<gene>
    <name evidence="1" type="ORF">PRUB_b1156</name>
</gene>
<reference evidence="1 2" key="1">
    <citation type="journal article" date="2012" name="J. Bacteriol.">
        <title>Genome sequence of the cycloprodigiosin-producing bacterial strain Pseudoalteromonas rubra ATCC 29570(T).</title>
        <authorList>
            <person name="Xie B.B."/>
            <person name="Shu Y.L."/>
            <person name="Qin Q.L."/>
            <person name="Rong J.C."/>
            <person name="Zhang X.Y."/>
            <person name="Chen X.L."/>
            <person name="Zhou B.C."/>
            <person name="Zhang Y.Z."/>
        </authorList>
    </citation>
    <scope>NUCLEOTIDE SEQUENCE [LARGE SCALE GENOMIC DNA]</scope>
    <source>
        <strain evidence="1 2">DSM 6842</strain>
    </source>
</reference>
<dbReference type="RefSeq" id="WP_155946409.1">
    <property type="nucleotide sequence ID" value="NZ_AHCD03000044.1"/>
</dbReference>
<dbReference type="AlphaFoldDB" id="A0A8T0C3C0"/>
<organism evidence="1 2">
    <name type="scientific">Pseudoalteromonas rubra</name>
    <dbReference type="NCBI Taxonomy" id="43658"/>
    <lineage>
        <taxon>Bacteria</taxon>
        <taxon>Pseudomonadati</taxon>
        <taxon>Pseudomonadota</taxon>
        <taxon>Gammaproteobacteria</taxon>
        <taxon>Alteromonadales</taxon>
        <taxon>Pseudoalteromonadaceae</taxon>
        <taxon>Pseudoalteromonas</taxon>
    </lineage>
</organism>
<accession>A0A8T0C3C0</accession>
<sequence>MKLQLSKKNLKNLGNKNALNSDQTPMIAGGATAIPPTRVQKGCPYFSYYPVNTCNPR</sequence>